<accession>A0A3P7VKZ3</accession>
<proteinExistence type="predicted"/>
<name>A0A3P7VKZ3_HAEPC</name>
<dbReference type="EMBL" id="UZAF01016686">
    <property type="protein sequence ID" value="VDO32313.1"/>
    <property type="molecule type" value="Genomic_DNA"/>
</dbReference>
<dbReference type="Proteomes" id="UP000268014">
    <property type="component" value="Unassembled WGS sequence"/>
</dbReference>
<evidence type="ECO:0000313" key="1">
    <source>
        <dbReference type="EMBL" id="VDO32313.1"/>
    </source>
</evidence>
<reference evidence="1 2" key="1">
    <citation type="submission" date="2018-11" db="EMBL/GenBank/DDBJ databases">
        <authorList>
            <consortium name="Pathogen Informatics"/>
        </authorList>
    </citation>
    <scope>NUCLEOTIDE SEQUENCE [LARGE SCALE GENOMIC DNA]</scope>
    <source>
        <strain evidence="1 2">MHpl1</strain>
    </source>
</reference>
<sequence length="90" mass="10548">MQSRILRRLLNRHSGIKRVKVLTRSYAIRPKLIGNTVGYCIRCSAVAKLLIKTALRCWHTPELEFTRLCQPVLRNLFLIFVNDFEMVEDC</sequence>
<gene>
    <name evidence="1" type="ORF">HPLM_LOCUS7568</name>
</gene>
<evidence type="ECO:0000313" key="2">
    <source>
        <dbReference type="Proteomes" id="UP000268014"/>
    </source>
</evidence>
<keyword evidence="2" id="KW-1185">Reference proteome</keyword>
<protein>
    <submittedName>
        <fullName evidence="1">Uncharacterized protein</fullName>
    </submittedName>
</protein>
<dbReference type="AlphaFoldDB" id="A0A3P7VKZ3"/>
<organism evidence="1 2">
    <name type="scientific">Haemonchus placei</name>
    <name type="common">Barber's pole worm</name>
    <dbReference type="NCBI Taxonomy" id="6290"/>
    <lineage>
        <taxon>Eukaryota</taxon>
        <taxon>Metazoa</taxon>
        <taxon>Ecdysozoa</taxon>
        <taxon>Nematoda</taxon>
        <taxon>Chromadorea</taxon>
        <taxon>Rhabditida</taxon>
        <taxon>Rhabditina</taxon>
        <taxon>Rhabditomorpha</taxon>
        <taxon>Strongyloidea</taxon>
        <taxon>Trichostrongylidae</taxon>
        <taxon>Haemonchus</taxon>
    </lineage>
</organism>